<dbReference type="SUPFAM" id="SSF103473">
    <property type="entry name" value="MFS general substrate transporter"/>
    <property type="match status" value="1"/>
</dbReference>
<evidence type="ECO:0000313" key="8">
    <source>
        <dbReference type="EMBL" id="CAK5279107.1"/>
    </source>
</evidence>
<organism evidence="8 9">
    <name type="scientific">Mycena citricolor</name>
    <dbReference type="NCBI Taxonomy" id="2018698"/>
    <lineage>
        <taxon>Eukaryota</taxon>
        <taxon>Fungi</taxon>
        <taxon>Dikarya</taxon>
        <taxon>Basidiomycota</taxon>
        <taxon>Agaricomycotina</taxon>
        <taxon>Agaricomycetes</taxon>
        <taxon>Agaricomycetidae</taxon>
        <taxon>Agaricales</taxon>
        <taxon>Marasmiineae</taxon>
        <taxon>Mycenaceae</taxon>
        <taxon>Mycena</taxon>
    </lineage>
</organism>
<evidence type="ECO:0000256" key="4">
    <source>
        <dbReference type="ARBA" id="ARBA00022989"/>
    </source>
</evidence>
<feature type="transmembrane region" description="Helical" evidence="6">
    <location>
        <begin position="312"/>
        <end position="336"/>
    </location>
</feature>
<dbReference type="PROSITE" id="PS50850">
    <property type="entry name" value="MFS"/>
    <property type="match status" value="1"/>
</dbReference>
<dbReference type="PANTHER" id="PTHR23501:SF191">
    <property type="entry name" value="VACUOLAR BASIC AMINO ACID TRANSPORTER 4"/>
    <property type="match status" value="1"/>
</dbReference>
<evidence type="ECO:0000259" key="7">
    <source>
        <dbReference type="PROSITE" id="PS50850"/>
    </source>
</evidence>
<evidence type="ECO:0000256" key="6">
    <source>
        <dbReference type="SAM" id="Phobius"/>
    </source>
</evidence>
<dbReference type="InterPro" id="IPR036259">
    <property type="entry name" value="MFS_trans_sf"/>
</dbReference>
<feature type="transmembrane region" description="Helical" evidence="6">
    <location>
        <begin position="109"/>
        <end position="128"/>
    </location>
</feature>
<dbReference type="AlphaFoldDB" id="A0AAD2HS70"/>
<dbReference type="InterPro" id="IPR020846">
    <property type="entry name" value="MFS_dom"/>
</dbReference>
<feature type="transmembrane region" description="Helical" evidence="6">
    <location>
        <begin position="79"/>
        <end position="97"/>
    </location>
</feature>
<feature type="transmembrane region" description="Helical" evidence="6">
    <location>
        <begin position="135"/>
        <end position="156"/>
    </location>
</feature>
<feature type="transmembrane region" description="Helical" evidence="6">
    <location>
        <begin position="242"/>
        <end position="261"/>
    </location>
</feature>
<dbReference type="EMBL" id="CAVNYO010000434">
    <property type="protein sequence ID" value="CAK5279107.1"/>
    <property type="molecule type" value="Genomic_DNA"/>
</dbReference>
<evidence type="ECO:0000256" key="2">
    <source>
        <dbReference type="ARBA" id="ARBA00022448"/>
    </source>
</evidence>
<feature type="transmembrane region" description="Helical" evidence="6">
    <location>
        <begin position="273"/>
        <end position="291"/>
    </location>
</feature>
<evidence type="ECO:0000313" key="9">
    <source>
        <dbReference type="Proteomes" id="UP001295794"/>
    </source>
</evidence>
<evidence type="ECO:0000256" key="1">
    <source>
        <dbReference type="ARBA" id="ARBA00004127"/>
    </source>
</evidence>
<comment type="caution">
    <text evidence="8">The sequence shown here is derived from an EMBL/GenBank/DDBJ whole genome shotgun (WGS) entry which is preliminary data.</text>
</comment>
<keyword evidence="3 6" id="KW-0812">Transmembrane</keyword>
<keyword evidence="5 6" id="KW-0472">Membrane</keyword>
<keyword evidence="4 6" id="KW-1133">Transmembrane helix</keyword>
<feature type="transmembrane region" description="Helical" evidence="6">
    <location>
        <begin position="510"/>
        <end position="531"/>
    </location>
</feature>
<feature type="transmembrane region" description="Helical" evidence="6">
    <location>
        <begin position="44"/>
        <end position="67"/>
    </location>
</feature>
<feature type="domain" description="Major facilitator superfamily (MFS) profile" evidence="7">
    <location>
        <begin position="45"/>
        <end position="535"/>
    </location>
</feature>
<feature type="transmembrane region" description="Helical" evidence="6">
    <location>
        <begin position="403"/>
        <end position="428"/>
    </location>
</feature>
<name>A0AAD2HS70_9AGAR</name>
<protein>
    <recommendedName>
        <fullName evidence="7">Major facilitator superfamily (MFS) profile domain-containing protein</fullName>
    </recommendedName>
</protein>
<dbReference type="Pfam" id="PF07690">
    <property type="entry name" value="MFS_1"/>
    <property type="match status" value="1"/>
</dbReference>
<dbReference type="GO" id="GO:0005886">
    <property type="term" value="C:plasma membrane"/>
    <property type="evidence" value="ECO:0007669"/>
    <property type="project" value="TreeGrafter"/>
</dbReference>
<keyword evidence="2" id="KW-0813">Transport</keyword>
<dbReference type="InterPro" id="IPR011701">
    <property type="entry name" value="MFS"/>
</dbReference>
<accession>A0AAD2HS70</accession>
<evidence type="ECO:0000256" key="3">
    <source>
        <dbReference type="ARBA" id="ARBA00022692"/>
    </source>
</evidence>
<keyword evidence="9" id="KW-1185">Reference proteome</keyword>
<dbReference type="GO" id="GO:0000329">
    <property type="term" value="C:fungal-type vacuole membrane"/>
    <property type="evidence" value="ECO:0007669"/>
    <property type="project" value="TreeGrafter"/>
</dbReference>
<reference evidence="8" key="1">
    <citation type="submission" date="2023-11" db="EMBL/GenBank/DDBJ databases">
        <authorList>
            <person name="De Vega J J."/>
            <person name="De Vega J J."/>
        </authorList>
    </citation>
    <scope>NUCLEOTIDE SEQUENCE</scope>
</reference>
<proteinExistence type="predicted"/>
<dbReference type="GO" id="GO:0015174">
    <property type="term" value="F:basic amino acid transmembrane transporter activity"/>
    <property type="evidence" value="ECO:0007669"/>
    <property type="project" value="TreeGrafter"/>
</dbReference>
<dbReference type="PANTHER" id="PTHR23501">
    <property type="entry name" value="MAJOR FACILITATOR SUPERFAMILY"/>
    <property type="match status" value="1"/>
</dbReference>
<dbReference type="Proteomes" id="UP001295794">
    <property type="component" value="Unassembled WGS sequence"/>
</dbReference>
<feature type="transmembrane region" description="Helical" evidence="6">
    <location>
        <begin position="348"/>
        <end position="368"/>
    </location>
</feature>
<sequence>MINGWLYVVTCLTKSPSASAMTTETTPLLPRATPDTISRRDFALLMIGLWSLTFISSLDGTIVATLISNIGSSLESMQLSSWIGTAYLLALCAFTPIYGRLTNILGRRFSSLLASVLFGTGTVLCGVCQSMPQLIACRALAGVGGAGMTVVGSVIVSDVVPLKSRGLYQGFTNLLFGLGAGVGGPLGGWLGDTIGWRAAFLCQAPVLVTGSALLFVKVREPESVTFAGSSSTLAEKLKRIDYAGTFALLFTLLSFLVGLNYKTTGGHNWTDVRVWSCLTASAMLLVAFLVIEFKFAAEPVLPISMLKLRTPGFVALNNFLVAVLTFSMIYSIPLYFTAAFLRTSTNAGAHLISNSVGISVGSLSAGWYMRRTGRYWKLQLVSGLSVALAATTVALWNDRTPEWFMFVTLAPFGYGYATMLTTTLLALIASVPRDDIPMATSLSYLFRTTGQVLGVSLSAAVTQTLLAHQLRAQITGAHADQIIARILDSTTYIHTLPDELKKAATTSWALSLHTVFYCQIVLAGLLLLSTLPIQEWPLPDKIASTPAARRSNDAEETPAGEQ</sequence>
<dbReference type="GO" id="GO:0012505">
    <property type="term" value="C:endomembrane system"/>
    <property type="evidence" value="ECO:0007669"/>
    <property type="project" value="UniProtKB-SubCell"/>
</dbReference>
<feature type="transmembrane region" description="Helical" evidence="6">
    <location>
        <begin position="380"/>
        <end position="397"/>
    </location>
</feature>
<evidence type="ECO:0000256" key="5">
    <source>
        <dbReference type="ARBA" id="ARBA00023136"/>
    </source>
</evidence>
<dbReference type="Gene3D" id="1.20.1250.20">
    <property type="entry name" value="MFS general substrate transporter like domains"/>
    <property type="match status" value="1"/>
</dbReference>
<gene>
    <name evidence="8" type="ORF">MYCIT1_LOCUS28920</name>
</gene>
<comment type="subcellular location">
    <subcellularLocation>
        <location evidence="1">Endomembrane system</location>
        <topology evidence="1">Multi-pass membrane protein</topology>
    </subcellularLocation>
</comment>
<feature type="transmembrane region" description="Helical" evidence="6">
    <location>
        <begin position="194"/>
        <end position="216"/>
    </location>
</feature>